<evidence type="ECO:0008006" key="3">
    <source>
        <dbReference type="Google" id="ProtNLM"/>
    </source>
</evidence>
<gene>
    <name evidence="1" type="ORF">GGP45_003484</name>
</gene>
<organism evidence="1 2">
    <name type="scientific">Salinibacter ruber</name>
    <dbReference type="NCBI Taxonomy" id="146919"/>
    <lineage>
        <taxon>Bacteria</taxon>
        <taxon>Pseudomonadati</taxon>
        <taxon>Rhodothermota</taxon>
        <taxon>Rhodothermia</taxon>
        <taxon>Rhodothermales</taxon>
        <taxon>Salinibacteraceae</taxon>
        <taxon>Salinibacter</taxon>
    </lineage>
</organism>
<dbReference type="AlphaFoldDB" id="A0A9X2V8L0"/>
<dbReference type="Proteomes" id="UP001155144">
    <property type="component" value="Unassembled WGS sequence"/>
</dbReference>
<name>A0A9X2V8L0_9BACT</name>
<sequence>MIAASALVRLANAQDSEEGGNDVAVTLMQEQPVEAALGQPLTLPISVQPKAAGRYTESIGLPSGWRAITNDRTFSLGPGSSDTRLVTLSIPRGTTAGSYQVVYSVRDNEGSTVGEKLSIGVTVPERRAARLRVAESPSFTTAGDTLTVALEVRNTGNVGGSMSLQARASSGRLVEKNLTVRIGPRAVSRAEIRSIIPSDLQNRTTHRLQIAVRLDGEKLDSTRLSTPIFPPPSGRGGKKYHRYPLTVNALASGTRGTGEDGLGYQFDISGSGTLREESPTEYSFDVRAPRADGSGFFLRRRNEFSAAVSHPNFRVALGDQSVRLSDLTRAQGRFGGVARAEARGYGAQIYAARSRFGANSRHAGARLDARWGGDDGNEVGLNGVLREGRIEGRMLSMDASLSPLKNIDVDVEHGISGGADGGGSATEASGEARFENVSVGGRYARVGESYPRFGTSRRFYAGFFSTTSEV</sequence>
<evidence type="ECO:0000313" key="1">
    <source>
        <dbReference type="EMBL" id="MCS4123113.1"/>
    </source>
</evidence>
<dbReference type="InterPro" id="IPR013783">
    <property type="entry name" value="Ig-like_fold"/>
</dbReference>
<reference evidence="1" key="1">
    <citation type="submission" date="2022-08" db="EMBL/GenBank/DDBJ databases">
        <title>Genomic Encyclopedia of Type Strains, Phase V (KMG-V): Genome sequencing to study the core and pangenomes of soil and plant-associated prokaryotes.</title>
        <authorList>
            <person name="Whitman W."/>
        </authorList>
    </citation>
    <scope>NUCLEOTIDE SEQUENCE</scope>
    <source>
        <strain evidence="1">SP3026</strain>
    </source>
</reference>
<protein>
    <recommendedName>
        <fullName evidence="3">Alpha-galactosidase NEW3 domain-containing protein</fullName>
    </recommendedName>
</protein>
<proteinExistence type="predicted"/>
<dbReference type="Gene3D" id="2.60.40.10">
    <property type="entry name" value="Immunoglobulins"/>
    <property type="match status" value="1"/>
</dbReference>
<comment type="caution">
    <text evidence="1">The sequence shown here is derived from an EMBL/GenBank/DDBJ whole genome shotgun (WGS) entry which is preliminary data.</text>
</comment>
<accession>A0A9X2V8L0</accession>
<dbReference type="EMBL" id="JANUBL010000019">
    <property type="protein sequence ID" value="MCS4123113.1"/>
    <property type="molecule type" value="Genomic_DNA"/>
</dbReference>
<evidence type="ECO:0000313" key="2">
    <source>
        <dbReference type="Proteomes" id="UP001155144"/>
    </source>
</evidence>